<comment type="function">
    <text evidence="5">Functions as an E3 ubiquitin ligase.</text>
</comment>
<accession>A0ABD3B847</accession>
<dbReference type="GO" id="GO:0061630">
    <property type="term" value="F:ubiquitin protein ligase activity"/>
    <property type="evidence" value="ECO:0007669"/>
    <property type="project" value="UniProtKB-UniRule"/>
</dbReference>
<dbReference type="AlphaFoldDB" id="A0ABD3B847"/>
<dbReference type="EMBL" id="JAVIJP010000112">
    <property type="protein sequence ID" value="KAL3613592.1"/>
    <property type="molecule type" value="Genomic_DNA"/>
</dbReference>
<dbReference type="EMBL" id="JAVIJP010000113">
    <property type="protein sequence ID" value="KAL3613528.1"/>
    <property type="molecule type" value="Genomic_DNA"/>
</dbReference>
<name>A0ABD3B847_9LAMI</name>
<comment type="pathway">
    <text evidence="2 5">Protein modification; protein ubiquitination.</text>
</comment>
<comment type="caution">
    <text evidence="8">The sequence shown here is derived from an EMBL/GenBank/DDBJ whole genome shotgun (WGS) entry which is preliminary data.</text>
</comment>
<keyword evidence="4 5" id="KW-0833">Ubl conjugation pathway</keyword>
<dbReference type="PROSITE" id="PS51698">
    <property type="entry name" value="U_BOX"/>
    <property type="match status" value="1"/>
</dbReference>
<keyword evidence="3 5" id="KW-0808">Transferase</keyword>
<dbReference type="PANTHER" id="PTHR22849">
    <property type="entry name" value="WDSAM1 PROTEIN"/>
    <property type="match status" value="1"/>
</dbReference>
<organism evidence="8 10">
    <name type="scientific">Castilleja foliolosa</name>
    <dbReference type="NCBI Taxonomy" id="1961234"/>
    <lineage>
        <taxon>Eukaryota</taxon>
        <taxon>Viridiplantae</taxon>
        <taxon>Streptophyta</taxon>
        <taxon>Embryophyta</taxon>
        <taxon>Tracheophyta</taxon>
        <taxon>Spermatophyta</taxon>
        <taxon>Magnoliopsida</taxon>
        <taxon>eudicotyledons</taxon>
        <taxon>Gunneridae</taxon>
        <taxon>Pentapetalae</taxon>
        <taxon>asterids</taxon>
        <taxon>lamiids</taxon>
        <taxon>Lamiales</taxon>
        <taxon>Orobanchaceae</taxon>
        <taxon>Pedicularideae</taxon>
        <taxon>Castillejinae</taxon>
        <taxon>Castilleja</taxon>
    </lineage>
</organism>
<comment type="catalytic activity">
    <reaction evidence="1 5">
        <text>S-ubiquitinyl-[E2 ubiquitin-conjugating enzyme]-L-cysteine + [acceptor protein]-L-lysine = [E2 ubiquitin-conjugating enzyme]-L-cysteine + N(6)-ubiquitinyl-[acceptor protein]-L-lysine.</text>
        <dbReference type="EC" id="2.3.2.27"/>
    </reaction>
</comment>
<keyword evidence="10" id="KW-1185">Reference proteome</keyword>
<dbReference type="CDD" id="cd16664">
    <property type="entry name" value="RING-Ubox_PUB"/>
    <property type="match status" value="1"/>
</dbReference>
<evidence type="ECO:0000256" key="6">
    <source>
        <dbReference type="SAM" id="Phobius"/>
    </source>
</evidence>
<dbReference type="InterPro" id="IPR058678">
    <property type="entry name" value="ARM_PUB"/>
</dbReference>
<evidence type="ECO:0000256" key="5">
    <source>
        <dbReference type="RuleBase" id="RU369093"/>
    </source>
</evidence>
<dbReference type="FunFam" id="3.30.40.10:FF:000442">
    <property type="entry name" value="RING-type E3 ubiquitin transferase"/>
    <property type="match status" value="1"/>
</dbReference>
<proteinExistence type="predicted"/>
<dbReference type="Pfam" id="PF25598">
    <property type="entry name" value="ARM_PUB"/>
    <property type="match status" value="1"/>
</dbReference>
<sequence length="437" mass="49259">MANFLWMRRRNRKRDGKKKASISDMELTIPTHFICPISLDLMKDPVSLSTGITYDRESIEKWIDLGKAKCPVTNQFLRNIDQIPNHAIRKMIQEWCVENKSLGVERIPTPRVPITPYDVSEICSRMLVATKSGEEIKCQELVRRIKDLAKECERSRRCIVSNGIGIVMANMFASFACFSVPKHANLLREIMSVLAWSIPIGEEGISKLKSEGSLRCMVWILNGEDLSLRKDAIFVLKEVISADLKCLDGLMEIEGIEMALFNIVKVPICPKATQACLVIMHQMMLFQCQKSLKITLRFVRMGLIPLILDILVEGNKCVCEKALGVLDSICDSEEGKVSAYSNALTIPLVVKKILRVSDTGTDFSILILWKIVVGGNEDFLIEAVQLGAFQKLLMVLQVGCGETTKEKVTELLKLMSMYRDKLDCFDSSMGFKQLKRP</sequence>
<dbReference type="Gene3D" id="1.25.10.10">
    <property type="entry name" value="Leucine-rich Repeat Variant"/>
    <property type="match status" value="1"/>
</dbReference>
<dbReference type="InterPro" id="IPR003613">
    <property type="entry name" value="Ubox_domain"/>
</dbReference>
<dbReference type="Proteomes" id="UP001632038">
    <property type="component" value="Unassembled WGS sequence"/>
</dbReference>
<evidence type="ECO:0000313" key="8">
    <source>
        <dbReference type="EMBL" id="KAL3613528.1"/>
    </source>
</evidence>
<protein>
    <recommendedName>
        <fullName evidence="5 7">U-box domain-containing protein</fullName>
        <ecNumber evidence="5">2.3.2.27</ecNumber>
    </recommendedName>
    <alternativeName>
        <fullName evidence="5">RING-type E3 ubiquitin transferase PUB</fullName>
    </alternativeName>
</protein>
<evidence type="ECO:0000313" key="10">
    <source>
        <dbReference type="Proteomes" id="UP001632038"/>
    </source>
</evidence>
<evidence type="ECO:0000256" key="2">
    <source>
        <dbReference type="ARBA" id="ARBA00004906"/>
    </source>
</evidence>
<keyword evidence="6" id="KW-0472">Membrane</keyword>
<feature type="transmembrane region" description="Helical" evidence="6">
    <location>
        <begin position="159"/>
        <end position="181"/>
    </location>
</feature>
<dbReference type="PANTHER" id="PTHR22849:SF61">
    <property type="entry name" value="U-BOX DOMAIN-CONTAINING PROTEIN 21"/>
    <property type="match status" value="1"/>
</dbReference>
<dbReference type="SMART" id="SM00504">
    <property type="entry name" value="Ubox"/>
    <property type="match status" value="1"/>
</dbReference>
<dbReference type="InterPro" id="IPR045185">
    <property type="entry name" value="PUB22/23/24-like"/>
</dbReference>
<dbReference type="InterPro" id="IPR045210">
    <property type="entry name" value="RING-Ubox_PUB"/>
</dbReference>
<dbReference type="SUPFAM" id="SSF48371">
    <property type="entry name" value="ARM repeat"/>
    <property type="match status" value="1"/>
</dbReference>
<gene>
    <name evidence="9" type="ORF">CASFOL_042561</name>
    <name evidence="8" type="ORF">CASFOL_042562</name>
</gene>
<dbReference type="InterPro" id="IPR013083">
    <property type="entry name" value="Znf_RING/FYVE/PHD"/>
</dbReference>
<dbReference type="Gene3D" id="3.30.40.10">
    <property type="entry name" value="Zinc/RING finger domain, C3HC4 (zinc finger)"/>
    <property type="match status" value="1"/>
</dbReference>
<dbReference type="InterPro" id="IPR011989">
    <property type="entry name" value="ARM-like"/>
</dbReference>
<dbReference type="SUPFAM" id="SSF57850">
    <property type="entry name" value="RING/U-box"/>
    <property type="match status" value="1"/>
</dbReference>
<keyword evidence="6" id="KW-1133">Transmembrane helix</keyword>
<reference evidence="8" key="1">
    <citation type="journal article" date="2024" name="IScience">
        <title>Strigolactones Initiate the Formation of Haustorium-like Structures in Castilleja.</title>
        <authorList>
            <person name="Buerger M."/>
            <person name="Peterson D."/>
            <person name="Chory J."/>
        </authorList>
    </citation>
    <scope>NUCLEOTIDE SEQUENCE</scope>
    <source>
        <strain evidence="8">Tecolote</strain>
        <tissue evidence="8">Flower</tissue>
    </source>
</reference>
<dbReference type="Pfam" id="PF04564">
    <property type="entry name" value="U-box"/>
    <property type="match status" value="1"/>
</dbReference>
<feature type="domain" description="U-box" evidence="7">
    <location>
        <begin position="28"/>
        <end position="102"/>
    </location>
</feature>
<keyword evidence="6" id="KW-0812">Transmembrane</keyword>
<reference evidence="8" key="2">
    <citation type="submission" date="2024-11" db="EMBL/GenBank/DDBJ databases">
        <authorList>
            <person name="Burger M."/>
            <person name="Chory J."/>
        </authorList>
    </citation>
    <scope>NUCLEOTIDE SEQUENCE</scope>
    <source>
        <strain evidence="8">Tecolote</strain>
        <tissue evidence="8">Flower</tissue>
    </source>
</reference>
<evidence type="ECO:0000256" key="1">
    <source>
        <dbReference type="ARBA" id="ARBA00000900"/>
    </source>
</evidence>
<evidence type="ECO:0000256" key="4">
    <source>
        <dbReference type="ARBA" id="ARBA00022786"/>
    </source>
</evidence>
<dbReference type="GO" id="GO:0016567">
    <property type="term" value="P:protein ubiquitination"/>
    <property type="evidence" value="ECO:0007669"/>
    <property type="project" value="UniProtKB-UniRule"/>
</dbReference>
<evidence type="ECO:0000259" key="7">
    <source>
        <dbReference type="PROSITE" id="PS51698"/>
    </source>
</evidence>
<evidence type="ECO:0000313" key="9">
    <source>
        <dbReference type="EMBL" id="KAL3613592.1"/>
    </source>
</evidence>
<dbReference type="InterPro" id="IPR016024">
    <property type="entry name" value="ARM-type_fold"/>
</dbReference>
<dbReference type="EC" id="2.3.2.27" evidence="5"/>
<evidence type="ECO:0000256" key="3">
    <source>
        <dbReference type="ARBA" id="ARBA00022679"/>
    </source>
</evidence>